<dbReference type="GO" id="GO:0005524">
    <property type="term" value="F:ATP binding"/>
    <property type="evidence" value="ECO:0007669"/>
    <property type="project" value="InterPro"/>
</dbReference>
<accession>A0A5J5AD66</accession>
<dbReference type="PANTHER" id="PTHR48040">
    <property type="entry name" value="PLEIOTROPIC DRUG RESISTANCE PROTEIN 1-LIKE ISOFORM X1"/>
    <property type="match status" value="1"/>
</dbReference>
<dbReference type="PANTHER" id="PTHR48040:SF18">
    <property type="entry name" value="PLEIOTROPIC DRUG RESISTANCE PROTEIN 3-LIKE ISOFORM X1"/>
    <property type="match status" value="1"/>
</dbReference>
<evidence type="ECO:0000313" key="2">
    <source>
        <dbReference type="EMBL" id="KAA8527706.1"/>
    </source>
</evidence>
<dbReference type="GO" id="GO:0016887">
    <property type="term" value="F:ATP hydrolysis activity"/>
    <property type="evidence" value="ECO:0007669"/>
    <property type="project" value="InterPro"/>
</dbReference>
<evidence type="ECO:0000259" key="1">
    <source>
        <dbReference type="Pfam" id="PF00005"/>
    </source>
</evidence>
<dbReference type="EMBL" id="CM018045">
    <property type="protein sequence ID" value="KAA8527706.1"/>
    <property type="molecule type" value="Genomic_DNA"/>
</dbReference>
<dbReference type="Proteomes" id="UP000325577">
    <property type="component" value="Linkage Group LG21"/>
</dbReference>
<name>A0A5J5AD66_9ASTE</name>
<dbReference type="SUPFAM" id="SSF52540">
    <property type="entry name" value="P-loop containing nucleoside triphosphate hydrolases"/>
    <property type="match status" value="1"/>
</dbReference>
<feature type="domain" description="ABC transporter" evidence="1">
    <location>
        <begin position="15"/>
        <end position="112"/>
    </location>
</feature>
<dbReference type="OrthoDB" id="66620at2759"/>
<dbReference type="Pfam" id="PF00005">
    <property type="entry name" value="ABC_tran"/>
    <property type="match status" value="1"/>
</dbReference>
<dbReference type="InterPro" id="IPR027417">
    <property type="entry name" value="P-loop_NTPase"/>
</dbReference>
<dbReference type="InterPro" id="IPR003439">
    <property type="entry name" value="ABC_transporter-like_ATP-bd"/>
</dbReference>
<gene>
    <name evidence="2" type="ORF">F0562_035425</name>
</gene>
<protein>
    <recommendedName>
        <fullName evidence="1">ABC transporter domain-containing protein</fullName>
    </recommendedName>
</protein>
<dbReference type="Gene3D" id="3.40.50.300">
    <property type="entry name" value="P-loop containing nucleotide triphosphate hydrolases"/>
    <property type="match status" value="1"/>
</dbReference>
<evidence type="ECO:0000313" key="3">
    <source>
        <dbReference type="Proteomes" id="UP000325577"/>
    </source>
</evidence>
<reference evidence="2 3" key="1">
    <citation type="submission" date="2019-09" db="EMBL/GenBank/DDBJ databases">
        <title>A chromosome-level genome assembly of the Chinese tupelo Nyssa sinensis.</title>
        <authorList>
            <person name="Yang X."/>
            <person name="Kang M."/>
            <person name="Yang Y."/>
            <person name="Xiong H."/>
            <person name="Wang M."/>
            <person name="Zhang Z."/>
            <person name="Wang Z."/>
            <person name="Wu H."/>
            <person name="Ma T."/>
            <person name="Liu J."/>
            <person name="Xi Z."/>
        </authorList>
    </citation>
    <scope>NUCLEOTIDE SEQUENCE [LARGE SCALE GENOMIC DNA]</scope>
    <source>
        <strain evidence="2">J267</strain>
        <tissue evidence="2">Leaf</tissue>
    </source>
</reference>
<keyword evidence="3" id="KW-1185">Reference proteome</keyword>
<sequence length="196" mass="21754">MGAGDPDAFGMMPLRATFLLGPPGCGKTSLLKARSGNLDKSLKVGGEVSYNGYKLEEFEPQKTSAYISQYDLHIPEMTVRETLDFAACCQGVGSRSEIMIEVSRREKQAAIVPDPDIDTYMKVINEHIKESSLAKLNFSVGTSEIKVRVLDNITVVHWNTRFSSIVGHIWKDKNEEIFSNLNHQPEKLPNKAGNLP</sequence>
<proteinExistence type="predicted"/>
<organism evidence="2 3">
    <name type="scientific">Nyssa sinensis</name>
    <dbReference type="NCBI Taxonomy" id="561372"/>
    <lineage>
        <taxon>Eukaryota</taxon>
        <taxon>Viridiplantae</taxon>
        <taxon>Streptophyta</taxon>
        <taxon>Embryophyta</taxon>
        <taxon>Tracheophyta</taxon>
        <taxon>Spermatophyta</taxon>
        <taxon>Magnoliopsida</taxon>
        <taxon>eudicotyledons</taxon>
        <taxon>Gunneridae</taxon>
        <taxon>Pentapetalae</taxon>
        <taxon>asterids</taxon>
        <taxon>Cornales</taxon>
        <taxon>Nyssaceae</taxon>
        <taxon>Nyssa</taxon>
    </lineage>
</organism>
<dbReference type="AlphaFoldDB" id="A0A5J5AD66"/>